<dbReference type="GO" id="GO:0006364">
    <property type="term" value="P:rRNA processing"/>
    <property type="evidence" value="ECO:0000318"/>
    <property type="project" value="GO_Central"/>
</dbReference>
<organism evidence="4 5">
    <name type="scientific">Monosiga brevicollis</name>
    <name type="common">Choanoflagellate</name>
    <dbReference type="NCBI Taxonomy" id="81824"/>
    <lineage>
        <taxon>Eukaryota</taxon>
        <taxon>Choanoflagellata</taxon>
        <taxon>Craspedida</taxon>
        <taxon>Salpingoecidae</taxon>
        <taxon>Monosiga</taxon>
    </lineage>
</organism>
<proteinExistence type="predicted"/>
<evidence type="ECO:0000256" key="2">
    <source>
        <dbReference type="ARBA" id="ARBA00022737"/>
    </source>
</evidence>
<feature type="repeat" description="WD" evidence="3">
    <location>
        <begin position="277"/>
        <end position="318"/>
    </location>
</feature>
<dbReference type="InParanoid" id="A9VCQ1"/>
<protein>
    <recommendedName>
        <fullName evidence="6">Anaphase-promoting complex subunit 4 WD40 domain-containing protein</fullName>
    </recommendedName>
</protein>
<dbReference type="InterPro" id="IPR015943">
    <property type="entry name" value="WD40/YVTN_repeat-like_dom_sf"/>
</dbReference>
<evidence type="ECO:0000313" key="4">
    <source>
        <dbReference type="EMBL" id="EDQ84726.1"/>
    </source>
</evidence>
<dbReference type="KEGG" id="mbr:MONBRDRAFT_29993"/>
<dbReference type="InterPro" id="IPR045227">
    <property type="entry name" value="WDR18/Ipi3/RID3"/>
</dbReference>
<dbReference type="AlphaFoldDB" id="A9VCQ1"/>
<evidence type="ECO:0008006" key="6">
    <source>
        <dbReference type="Google" id="ProtNLM"/>
    </source>
</evidence>
<feature type="non-terminal residue" evidence="4">
    <location>
        <position position="374"/>
    </location>
</feature>
<dbReference type="GO" id="GO:0005656">
    <property type="term" value="C:nuclear pre-replicative complex"/>
    <property type="evidence" value="ECO:0000318"/>
    <property type="project" value="GO_Central"/>
</dbReference>
<dbReference type="PROSITE" id="PS50294">
    <property type="entry name" value="WD_REPEATS_REGION"/>
    <property type="match status" value="1"/>
</dbReference>
<dbReference type="InterPro" id="IPR001680">
    <property type="entry name" value="WD40_rpt"/>
</dbReference>
<dbReference type="FunCoup" id="A9VCQ1">
    <property type="interactions" value="987"/>
</dbReference>
<keyword evidence="2" id="KW-0677">Repeat</keyword>
<evidence type="ECO:0000256" key="3">
    <source>
        <dbReference type="PROSITE-ProRule" id="PRU00221"/>
    </source>
</evidence>
<evidence type="ECO:0000313" key="5">
    <source>
        <dbReference type="Proteomes" id="UP000001357"/>
    </source>
</evidence>
<dbReference type="Pfam" id="PF00400">
    <property type="entry name" value="WD40"/>
    <property type="match status" value="1"/>
</dbReference>
<keyword evidence="1 3" id="KW-0853">WD repeat</keyword>
<dbReference type="STRING" id="81824.A9VCQ1"/>
<dbReference type="GO" id="GO:0120330">
    <property type="term" value="C:rixosome complex"/>
    <property type="evidence" value="ECO:0000318"/>
    <property type="project" value="GO_Central"/>
</dbReference>
<dbReference type="eggNOG" id="KOG0646">
    <property type="taxonomic scope" value="Eukaryota"/>
</dbReference>
<dbReference type="PANTHER" id="PTHR18763">
    <property type="entry name" value="WD-REPEAT PROTEIN 18"/>
    <property type="match status" value="1"/>
</dbReference>
<dbReference type="GeneID" id="5895739"/>
<dbReference type="FunFam" id="2.130.10.10:FF:000929">
    <property type="entry name" value="Ribosomal assembly complex component Ipi3"/>
    <property type="match status" value="1"/>
</dbReference>
<dbReference type="EMBL" id="CH991582">
    <property type="protein sequence ID" value="EDQ84726.1"/>
    <property type="molecule type" value="Genomic_DNA"/>
</dbReference>
<dbReference type="RefSeq" id="XP_001750512.1">
    <property type="nucleotide sequence ID" value="XM_001750460.1"/>
</dbReference>
<dbReference type="GO" id="GO:0006261">
    <property type="term" value="P:DNA-templated DNA replication"/>
    <property type="evidence" value="ECO:0000318"/>
    <property type="project" value="GO_Central"/>
</dbReference>
<name>A9VCQ1_MONBE</name>
<dbReference type="PROSITE" id="PS50082">
    <property type="entry name" value="WD_REPEATS_2"/>
    <property type="match status" value="2"/>
</dbReference>
<accession>A9VCQ1</accession>
<dbReference type="InterPro" id="IPR036322">
    <property type="entry name" value="WD40_repeat_dom_sf"/>
</dbReference>
<dbReference type="SMART" id="SM00320">
    <property type="entry name" value="WD40"/>
    <property type="match status" value="5"/>
</dbReference>
<evidence type="ECO:0000256" key="1">
    <source>
        <dbReference type="ARBA" id="ARBA00022574"/>
    </source>
</evidence>
<dbReference type="Proteomes" id="UP000001357">
    <property type="component" value="Unassembled WGS sequence"/>
</dbReference>
<gene>
    <name evidence="4" type="ORF">MONBRDRAFT_29993</name>
</gene>
<feature type="repeat" description="WD" evidence="3">
    <location>
        <begin position="122"/>
        <end position="155"/>
    </location>
</feature>
<keyword evidence="5" id="KW-1185">Reference proteome</keyword>
<dbReference type="PANTHER" id="PTHR18763:SF0">
    <property type="entry name" value="WD REPEAT-CONTAINING PROTEIN 18"/>
    <property type="match status" value="1"/>
</dbReference>
<dbReference type="SUPFAM" id="SSF50978">
    <property type="entry name" value="WD40 repeat-like"/>
    <property type="match status" value="1"/>
</dbReference>
<sequence length="374" mass="40241">MALDGGAMLLLARGAVSADGRGMTVHAWDADSGTTARMYKGQAVARHALWAGSRGMCAAQQDKGAIVFWGWQQETPMMKMPLPERATAVICSQKYDLCITGTASGAIYVWQMCTGSLVQHLSHAHFRAITGLALTGDELSLISISDDAAARVWSLAHLVFGFSQQLSGEVRPRHVFSHHTLPVTDLAVSAAPSSVASPNLILLCLCHPGAQLYHLGLGQRLACITFADDLTSVALDPAEQYLYVASSTGRVYQVSLHDEVLEQASGLISQSQCARRVQAHERPITCVAVVSNGARLVTTDDAGCVRLWDTGSMQVVKTLEEGTSLAALLVSPSQWLEPAVANPALQLKLFQRTRQEDQESDDRLRVVIAPTQEP</sequence>
<dbReference type="Gene3D" id="2.130.10.10">
    <property type="entry name" value="YVTN repeat-like/Quinoprotein amine dehydrogenase"/>
    <property type="match status" value="2"/>
</dbReference>
<reference evidence="4 5" key="1">
    <citation type="journal article" date="2008" name="Nature">
        <title>The genome of the choanoflagellate Monosiga brevicollis and the origin of metazoans.</title>
        <authorList>
            <consortium name="JGI Sequencing"/>
            <person name="King N."/>
            <person name="Westbrook M.J."/>
            <person name="Young S.L."/>
            <person name="Kuo A."/>
            <person name="Abedin M."/>
            <person name="Chapman J."/>
            <person name="Fairclough S."/>
            <person name="Hellsten U."/>
            <person name="Isogai Y."/>
            <person name="Letunic I."/>
            <person name="Marr M."/>
            <person name="Pincus D."/>
            <person name="Putnam N."/>
            <person name="Rokas A."/>
            <person name="Wright K.J."/>
            <person name="Zuzow R."/>
            <person name="Dirks W."/>
            <person name="Good M."/>
            <person name="Goodstein D."/>
            <person name="Lemons D."/>
            <person name="Li W."/>
            <person name="Lyons J.B."/>
            <person name="Morris A."/>
            <person name="Nichols S."/>
            <person name="Richter D.J."/>
            <person name="Salamov A."/>
            <person name="Bork P."/>
            <person name="Lim W.A."/>
            <person name="Manning G."/>
            <person name="Miller W.T."/>
            <person name="McGinnis W."/>
            <person name="Shapiro H."/>
            <person name="Tjian R."/>
            <person name="Grigoriev I.V."/>
            <person name="Rokhsar D."/>
        </authorList>
    </citation>
    <scope>NUCLEOTIDE SEQUENCE [LARGE SCALE GENOMIC DNA]</scope>
    <source>
        <strain evidence="5">MX1 / ATCC 50154</strain>
    </source>
</reference>